<feature type="region of interest" description="Disordered" evidence="1">
    <location>
        <begin position="406"/>
        <end position="431"/>
    </location>
</feature>
<evidence type="ECO:0000256" key="1">
    <source>
        <dbReference type="SAM" id="MobiDB-lite"/>
    </source>
</evidence>
<feature type="region of interest" description="Disordered" evidence="1">
    <location>
        <begin position="603"/>
        <end position="623"/>
    </location>
</feature>
<evidence type="ECO:0000313" key="2">
    <source>
        <dbReference type="EMBL" id="GID56843.1"/>
    </source>
</evidence>
<feature type="region of interest" description="Disordered" evidence="1">
    <location>
        <begin position="1"/>
        <end position="42"/>
    </location>
</feature>
<evidence type="ECO:0000313" key="3">
    <source>
        <dbReference type="Proteomes" id="UP000612282"/>
    </source>
</evidence>
<feature type="compositionally biased region" description="Basic and acidic residues" evidence="1">
    <location>
        <begin position="477"/>
        <end position="486"/>
    </location>
</feature>
<organism evidence="2 3">
    <name type="scientific">Actinoplanes couchii</name>
    <dbReference type="NCBI Taxonomy" id="403638"/>
    <lineage>
        <taxon>Bacteria</taxon>
        <taxon>Bacillati</taxon>
        <taxon>Actinomycetota</taxon>
        <taxon>Actinomycetes</taxon>
        <taxon>Micromonosporales</taxon>
        <taxon>Micromonosporaceae</taxon>
        <taxon>Actinoplanes</taxon>
    </lineage>
</organism>
<feature type="compositionally biased region" description="Basic and acidic residues" evidence="1">
    <location>
        <begin position="147"/>
        <end position="185"/>
    </location>
</feature>
<feature type="compositionally biased region" description="Basic residues" evidence="1">
    <location>
        <begin position="832"/>
        <end position="842"/>
    </location>
</feature>
<comment type="caution">
    <text evidence="2">The sequence shown here is derived from an EMBL/GenBank/DDBJ whole genome shotgun (WGS) entry which is preliminary data.</text>
</comment>
<feature type="region of interest" description="Disordered" evidence="1">
    <location>
        <begin position="824"/>
        <end position="854"/>
    </location>
</feature>
<feature type="compositionally biased region" description="Gly residues" evidence="1">
    <location>
        <begin position="98"/>
        <end position="107"/>
    </location>
</feature>
<feature type="compositionally biased region" description="Gly residues" evidence="1">
    <location>
        <begin position="205"/>
        <end position="214"/>
    </location>
</feature>
<feature type="compositionally biased region" description="Basic and acidic residues" evidence="1">
    <location>
        <begin position="507"/>
        <end position="544"/>
    </location>
</feature>
<feature type="region of interest" description="Disordered" evidence="1">
    <location>
        <begin position="98"/>
        <end position="124"/>
    </location>
</feature>
<proteinExistence type="predicted"/>
<feature type="region of interest" description="Disordered" evidence="1">
    <location>
        <begin position="464"/>
        <end position="559"/>
    </location>
</feature>
<accession>A0ABQ3XED1</accession>
<protein>
    <submittedName>
        <fullName evidence="2">Uncharacterized protein</fullName>
    </submittedName>
</protein>
<reference evidence="2 3" key="1">
    <citation type="submission" date="2021-01" db="EMBL/GenBank/DDBJ databases">
        <title>Whole genome shotgun sequence of Actinoplanes couchii NBRC 106145.</title>
        <authorList>
            <person name="Komaki H."/>
            <person name="Tamura T."/>
        </authorList>
    </citation>
    <scope>NUCLEOTIDE SEQUENCE [LARGE SCALE GENOMIC DNA]</scope>
    <source>
        <strain evidence="2 3">NBRC 106145</strain>
    </source>
</reference>
<keyword evidence="3" id="KW-1185">Reference proteome</keyword>
<name>A0ABQ3XED1_9ACTN</name>
<feature type="region of interest" description="Disordered" evidence="1">
    <location>
        <begin position="146"/>
        <end position="348"/>
    </location>
</feature>
<gene>
    <name evidence="2" type="ORF">Aco03nite_052470</name>
</gene>
<dbReference type="Proteomes" id="UP000612282">
    <property type="component" value="Unassembled WGS sequence"/>
</dbReference>
<sequence>MAVEQAVQVGRADHLAGDQTGHRVQRGLGERAGLADSGRVHHTVRRVRGDHRGERVPVGGVAGDDGDAGAQLLQFGGQLGRAGGVRPAAAGEHQVFGSGAGQPAGHGGAERAGATGDQHGAGGGERVVGHRGARVTFQAGRVQTGVPDRELVLPTVRGEHADQPLHGRGVQDRRQVDQAAPRDRPFQGGGPAEAPDRGLRRVVQGVGGRGGDGAAGERPDRDAPGDVGERLGQGDHGGEPVRQAGGGVGRGVGEREQGQHARRVAVLLQSGGDTGPVESGDVEDVETGAVPAQRPDDGFGVDGAGGDDQPGAVQDRCGGGPDGLPPQPVPQGVRGGALAPPRGQRGQQRVQRGVFLVAQPEQAGQAVGVAAFDGLPEGGVGRGGGGGHGVRPVAFVLEGVGGQVHPPRRGAERGPPVDGQPAHVQPAQGGSEGACLVPVAAQCRHRLGAGQHTLAHRGQDTVRAGLDQGAGAGGRDAVGEPDRLPDVPHPVRRVGEQVGLDPPGDVGDQRDRRHGQGEAADDRGELGGHRVHQVRVERVADREPLGPAAGQPGDDRLDGLLVTGQHDRARPVDGGDRHTVGQGDLVLGRLDGDHHTAGRERLHQAAPGGDQGGGVGEGEDPGHVCRRDLADRVADQDVRAYAQGVQQAVDGDLDGEQRRLGPAGLVQGGRVVAPDHVAQPVEVGADLVERRGEHREPVVQAAAHADPLGALPGEQHREPAGAAALPDGHRRVGPVRRQGGQAAQQFVPVADHDGPLLERGTGGGQRQADVGGVLVGQEAAQAGGLVAQRAAGLPGQRPGDRPGLLTLAGRNGRALLDDDVRVGAGDAERGHRGPARTVRRRPVGTGVEQPDRARRPVHVRRRPVAVQAARDAAVAHRHDHLDDPGDTGGGLGVADVRLHRAEQQRTVLGAVLAVGGEQGLRLDRVAEGGAGAVRLDHVHVVGAEPGAGQRGPDDPLLGGPVRGGQAVGRTVLVDRGTAYDSKDLVVVAASVGEPLQNQHADTLGPADAVGGVGERLAAAVR</sequence>
<dbReference type="EMBL" id="BOMG01000064">
    <property type="protein sequence ID" value="GID56843.1"/>
    <property type="molecule type" value="Genomic_DNA"/>
</dbReference>
<feature type="compositionally biased region" description="Basic and acidic residues" evidence="1">
    <location>
        <begin position="215"/>
        <end position="239"/>
    </location>
</feature>